<dbReference type="PANTHER" id="PTHR13117">
    <property type="entry name" value="ENDOPLASMIC RETICULUM MULTISPAN TRANSMEMBRANE PROTEIN-RELATED"/>
    <property type="match status" value="1"/>
</dbReference>
<keyword evidence="5 10" id="KW-0256">Endoplasmic reticulum</keyword>
<accession>A0A1Y2BG29</accession>
<dbReference type="FunCoup" id="A0A1Y2BG29">
    <property type="interactions" value="297"/>
</dbReference>
<keyword evidence="4 10" id="KW-0812">Transmembrane</keyword>
<feature type="transmembrane region" description="Helical" evidence="10">
    <location>
        <begin position="330"/>
        <end position="351"/>
    </location>
</feature>
<dbReference type="GO" id="GO:0006488">
    <property type="term" value="P:dolichol-linked oligosaccharide biosynthetic process"/>
    <property type="evidence" value="ECO:0007669"/>
    <property type="project" value="InterPro"/>
</dbReference>
<feature type="transmembrane region" description="Helical" evidence="10">
    <location>
        <begin position="136"/>
        <end position="153"/>
    </location>
</feature>
<comment type="caution">
    <text evidence="10">Lacks conserved residue(s) required for the propagation of feature annotation.</text>
</comment>
<comment type="pathway">
    <text evidence="2">Protein modification; protein glycosylation.</text>
</comment>
<keyword evidence="10" id="KW-0813">Transport</keyword>
<keyword evidence="7 10" id="KW-0472">Membrane</keyword>
<feature type="transmembrane region" description="Helical" evidence="10">
    <location>
        <begin position="433"/>
        <end position="450"/>
    </location>
</feature>
<dbReference type="InterPro" id="IPR007594">
    <property type="entry name" value="RFT1"/>
</dbReference>
<organism evidence="11 12">
    <name type="scientific">Naematelia encephala</name>
    <dbReference type="NCBI Taxonomy" id="71784"/>
    <lineage>
        <taxon>Eukaryota</taxon>
        <taxon>Fungi</taxon>
        <taxon>Dikarya</taxon>
        <taxon>Basidiomycota</taxon>
        <taxon>Agaricomycotina</taxon>
        <taxon>Tremellomycetes</taxon>
        <taxon>Tremellales</taxon>
        <taxon>Naemateliaceae</taxon>
        <taxon>Naematelia</taxon>
    </lineage>
</organism>
<dbReference type="GO" id="GO:0034203">
    <property type="term" value="P:glycolipid translocation"/>
    <property type="evidence" value="ECO:0007669"/>
    <property type="project" value="TreeGrafter"/>
</dbReference>
<keyword evidence="12" id="KW-1185">Reference proteome</keyword>
<protein>
    <recommendedName>
        <fullName evidence="8 10">Man(5)GlcNAc(2)-PP-dolichol translocation protein RFT1</fullName>
    </recommendedName>
</protein>
<dbReference type="AlphaFoldDB" id="A0A1Y2BG29"/>
<dbReference type="PANTHER" id="PTHR13117:SF5">
    <property type="entry name" value="PROTEIN RFT1 HOMOLOG"/>
    <property type="match status" value="1"/>
</dbReference>
<comment type="subcellular location">
    <subcellularLocation>
        <location evidence="1 10">Endoplasmic reticulum membrane</location>
        <topology evidence="1 10">Multi-pass membrane protein</topology>
    </subcellularLocation>
</comment>
<evidence type="ECO:0000256" key="7">
    <source>
        <dbReference type="ARBA" id="ARBA00023136"/>
    </source>
</evidence>
<dbReference type="OrthoDB" id="9979195at2759"/>
<dbReference type="STRING" id="71784.A0A1Y2BG29"/>
<evidence type="ECO:0000256" key="10">
    <source>
        <dbReference type="RuleBase" id="RU365067"/>
    </source>
</evidence>
<comment type="function">
    <text evidence="9 10">Intramembrane glycolipid transporter that operates in the biosynthetic pathway of dolichol-linked oligosaccharides, the glycan precursors employed in protein asparagine (N)-glycosylation. The sequential addition of sugars to dolichol pyrophosphate produces dolichol-linked oligosaccharides containing fourteen sugars, including two GlcNAcs, nine mannoses and three glucoses. Once assembled, the oligosaccharide is transferred from the lipid to nascent proteins by oligosaccharyltransferases. The assembly of dolichol-linked oligosaccharides begins on the cytosolic side of the endoplasmic reticulum membrane and finishes in its lumen. RFT1 could mediate the translocation of the cytosolically oriented intermediate DolPP-GlcNAc2Man5, produced by ALG11, into the ER lumen where dolichol-linked oligosaccharides assembly continues. However, the intramembrane lipid transporter activity could not be confirmed in vitro.</text>
</comment>
<gene>
    <name evidence="11" type="ORF">BCR39DRAFT_519213</name>
</gene>
<dbReference type="Pfam" id="PF04506">
    <property type="entry name" value="Rft-1"/>
    <property type="match status" value="1"/>
</dbReference>
<dbReference type="GO" id="GO:0005789">
    <property type="term" value="C:endoplasmic reticulum membrane"/>
    <property type="evidence" value="ECO:0007669"/>
    <property type="project" value="UniProtKB-SubCell"/>
</dbReference>
<feature type="transmembrane region" description="Helical" evidence="10">
    <location>
        <begin position="106"/>
        <end position="124"/>
    </location>
</feature>
<evidence type="ECO:0000256" key="1">
    <source>
        <dbReference type="ARBA" id="ARBA00004477"/>
    </source>
</evidence>
<evidence type="ECO:0000256" key="4">
    <source>
        <dbReference type="ARBA" id="ARBA00022692"/>
    </source>
</evidence>
<comment type="caution">
    <text evidence="11">The sequence shown here is derived from an EMBL/GenBank/DDBJ whole genome shotgun (WGS) entry which is preliminary data.</text>
</comment>
<comment type="similarity">
    <text evidence="3 10">Belongs to the RFT1 family.</text>
</comment>
<sequence length="538" mass="59515">MSDVQPQAPDALTSTLSTGRTLILLQLLTRVLTFALNQSLGRLASPQVFGTAAIQFDLVCSSILFLSREGVRNALLRRDPSIDKKKQQRQEDEGYGEGEVQRLAMIPVRFGLIVASIIGTLYLYTAPRETKEQYDFYPSLSLYVVSALVELAIEPYYIRTLRASPPRLHVRVQAEGGMAIVKAVVTVSSLVWFERRGQGRALLGFALGQFSGATWLAARYAWEYGGTSSLFWMKRSKGEKRFNPAALSLAIANTRQSFIKHVLTEADRIAVGYISPLSDQGGYAMAMNYGSLIARIVFQPLEETLLLHFSSSLSSPSTPQLLAFTIRLSAHLLVILPAFVPPLLPAILPVLLPRAYFATSAPQTLETYLKIYIPLMSLNGILEAFHTASATPDQVKTQAKWMMAGSTAFASSLWLFTSTSSTRHALGWTTEQYLVLSSCVGMAVRIVYAYRHARRFFKGRELRVAQITPTTRVTAAIVGSGIALRWLFMTERWTRSWRGWIELVGTGGALGLAVLALIGNTERDNFIKLRSSMKIKTG</sequence>
<evidence type="ECO:0000256" key="5">
    <source>
        <dbReference type="ARBA" id="ARBA00022824"/>
    </source>
</evidence>
<name>A0A1Y2BG29_9TREE</name>
<evidence type="ECO:0000313" key="12">
    <source>
        <dbReference type="Proteomes" id="UP000193986"/>
    </source>
</evidence>
<dbReference type="EMBL" id="MCFC01000005">
    <property type="protein sequence ID" value="ORY33781.1"/>
    <property type="molecule type" value="Genomic_DNA"/>
</dbReference>
<evidence type="ECO:0000256" key="6">
    <source>
        <dbReference type="ARBA" id="ARBA00022989"/>
    </source>
</evidence>
<evidence type="ECO:0000256" key="8">
    <source>
        <dbReference type="ARBA" id="ARBA00044793"/>
    </source>
</evidence>
<proteinExistence type="inferred from homology"/>
<evidence type="ECO:0000256" key="2">
    <source>
        <dbReference type="ARBA" id="ARBA00004922"/>
    </source>
</evidence>
<dbReference type="InParanoid" id="A0A1Y2BG29"/>
<feature type="transmembrane region" description="Helical" evidence="10">
    <location>
        <begin position="471"/>
        <end position="488"/>
    </location>
</feature>
<evidence type="ECO:0000313" key="11">
    <source>
        <dbReference type="EMBL" id="ORY33781.1"/>
    </source>
</evidence>
<keyword evidence="6 10" id="KW-1133">Transmembrane helix</keyword>
<feature type="transmembrane region" description="Helical" evidence="10">
    <location>
        <begin position="500"/>
        <end position="520"/>
    </location>
</feature>
<evidence type="ECO:0000256" key="9">
    <source>
        <dbReference type="ARBA" id="ARBA00045912"/>
    </source>
</evidence>
<dbReference type="Proteomes" id="UP000193986">
    <property type="component" value="Unassembled WGS sequence"/>
</dbReference>
<reference evidence="11 12" key="1">
    <citation type="submission" date="2016-07" db="EMBL/GenBank/DDBJ databases">
        <title>Pervasive Adenine N6-methylation of Active Genes in Fungi.</title>
        <authorList>
            <consortium name="DOE Joint Genome Institute"/>
            <person name="Mondo S.J."/>
            <person name="Dannebaum R.O."/>
            <person name="Kuo R.C."/>
            <person name="Labutti K."/>
            <person name="Haridas S."/>
            <person name="Kuo A."/>
            <person name="Salamov A."/>
            <person name="Ahrendt S.R."/>
            <person name="Lipzen A."/>
            <person name="Sullivan W."/>
            <person name="Andreopoulos W.B."/>
            <person name="Clum A."/>
            <person name="Lindquist E."/>
            <person name="Daum C."/>
            <person name="Ramamoorthy G.K."/>
            <person name="Gryganskyi A."/>
            <person name="Culley D."/>
            <person name="Magnuson J.K."/>
            <person name="James T.Y."/>
            <person name="O'Malley M.A."/>
            <person name="Stajich J.E."/>
            <person name="Spatafora J.W."/>
            <person name="Visel A."/>
            <person name="Grigoriev I.V."/>
        </authorList>
    </citation>
    <scope>NUCLEOTIDE SEQUENCE [LARGE SCALE GENOMIC DNA]</scope>
    <source>
        <strain evidence="11 12">68-887.2</strain>
    </source>
</reference>
<evidence type="ECO:0000256" key="3">
    <source>
        <dbReference type="ARBA" id="ARBA00010288"/>
    </source>
</evidence>